<comment type="caution">
    <text evidence="1">The sequence shown here is derived from an EMBL/GenBank/DDBJ whole genome shotgun (WGS) entry which is preliminary data.</text>
</comment>
<proteinExistence type="predicted"/>
<name>A0A6P1ZIV1_9BACT</name>
<dbReference type="EMBL" id="QMIF01000002">
    <property type="protein sequence ID" value="TVM35621.1"/>
    <property type="molecule type" value="Genomic_DNA"/>
</dbReference>
<accession>A0A6P1ZIV1</accession>
<dbReference type="AlphaFoldDB" id="A0A6P1ZIV1"/>
<reference evidence="1 2" key="1">
    <citation type="submission" date="2018-06" db="EMBL/GenBank/DDBJ databases">
        <title>Complete genome of Desulfovibrio marinus P48SEP.</title>
        <authorList>
            <person name="Crispim J.S."/>
            <person name="Vidigal P.M.P."/>
            <person name="Silva L.C.F."/>
            <person name="Araujo L.C."/>
            <person name="Laguardia C.N."/>
            <person name="Dias R.S."/>
            <person name="Sousa M.P."/>
            <person name="Paula S.O."/>
            <person name="Silva C."/>
        </authorList>
    </citation>
    <scope>NUCLEOTIDE SEQUENCE [LARGE SCALE GENOMIC DNA]</scope>
    <source>
        <strain evidence="1 2">P48SEP</strain>
    </source>
</reference>
<protein>
    <submittedName>
        <fullName evidence="1">Uncharacterized protein</fullName>
    </submittedName>
</protein>
<organism evidence="1 2">
    <name type="scientific">Oceanidesulfovibrio marinus</name>
    <dbReference type="NCBI Taxonomy" id="370038"/>
    <lineage>
        <taxon>Bacteria</taxon>
        <taxon>Pseudomonadati</taxon>
        <taxon>Thermodesulfobacteriota</taxon>
        <taxon>Desulfovibrionia</taxon>
        <taxon>Desulfovibrionales</taxon>
        <taxon>Desulfovibrionaceae</taxon>
        <taxon>Oceanidesulfovibrio</taxon>
    </lineage>
</organism>
<sequence>MARKCSICEHPKRAEIEKAMLDGASLGEIAKRFGTTKSSLHRHRKDHVTANLAQAKQAREVANAETVLDYSATLRDKALDILDKAEKSKDWTLALRAIRECKGVLKLLAEVSGELKGEVQPQNITLIQINVTESQQDRMQELASRVLDINTDS</sequence>
<evidence type="ECO:0000313" key="1">
    <source>
        <dbReference type="EMBL" id="TVM35621.1"/>
    </source>
</evidence>
<dbReference type="RefSeq" id="WP_144233949.1">
    <property type="nucleotide sequence ID" value="NZ_QMIF01000002.1"/>
</dbReference>
<gene>
    <name evidence="1" type="ORF">DQK91_02855</name>
</gene>
<evidence type="ECO:0000313" key="2">
    <source>
        <dbReference type="Proteomes" id="UP000434052"/>
    </source>
</evidence>
<dbReference type="OrthoDB" id="6064773at2"/>
<dbReference type="Proteomes" id="UP000434052">
    <property type="component" value="Unassembled WGS sequence"/>
</dbReference>